<keyword evidence="2" id="KW-1185">Reference proteome</keyword>
<gene>
    <name evidence="1" type="ORF">BDR25DRAFT_302716</name>
</gene>
<dbReference type="EMBL" id="MU003502">
    <property type="protein sequence ID" value="KAF2472587.1"/>
    <property type="molecule type" value="Genomic_DNA"/>
</dbReference>
<evidence type="ECO:0000313" key="1">
    <source>
        <dbReference type="EMBL" id="KAF2472587.1"/>
    </source>
</evidence>
<proteinExistence type="predicted"/>
<sequence length="178" mass="20168">MDSKEWQRVVGDQRFLISTSRDLLPHEFVQEAFNHPDMYWTKPTSPANMKRLLDNSCTLGLYKGQADVASTKFTPIGMARLITDHVTFAYLTDVYIVKEYRKFGLGRWLIACCKEMVQEMPELRRCVLLTGSEAMQKLYEREMGMEVFGERKGGLVAMGAQKADLVAASAGKDEQPSC</sequence>
<protein>
    <submittedName>
        <fullName evidence="1">Acetyltransferase</fullName>
    </submittedName>
</protein>
<name>A0ACB6R257_9PLEO</name>
<comment type="caution">
    <text evidence="1">The sequence shown here is derived from an EMBL/GenBank/DDBJ whole genome shotgun (WGS) entry which is preliminary data.</text>
</comment>
<accession>A0ACB6R257</accession>
<dbReference type="Proteomes" id="UP000799755">
    <property type="component" value="Unassembled WGS sequence"/>
</dbReference>
<reference evidence="1" key="1">
    <citation type="journal article" date="2020" name="Stud. Mycol.">
        <title>101 Dothideomycetes genomes: a test case for predicting lifestyles and emergence of pathogens.</title>
        <authorList>
            <person name="Haridas S."/>
            <person name="Albert R."/>
            <person name="Binder M."/>
            <person name="Bloem J."/>
            <person name="Labutti K."/>
            <person name="Salamov A."/>
            <person name="Andreopoulos B."/>
            <person name="Baker S."/>
            <person name="Barry K."/>
            <person name="Bills G."/>
            <person name="Bluhm B."/>
            <person name="Cannon C."/>
            <person name="Castanera R."/>
            <person name="Culley D."/>
            <person name="Daum C."/>
            <person name="Ezra D."/>
            <person name="Gonzalez J."/>
            <person name="Henrissat B."/>
            <person name="Kuo A."/>
            <person name="Liang C."/>
            <person name="Lipzen A."/>
            <person name="Lutzoni F."/>
            <person name="Magnuson J."/>
            <person name="Mondo S."/>
            <person name="Nolan M."/>
            <person name="Ohm R."/>
            <person name="Pangilinan J."/>
            <person name="Park H.-J."/>
            <person name="Ramirez L."/>
            <person name="Alfaro M."/>
            <person name="Sun H."/>
            <person name="Tritt A."/>
            <person name="Yoshinaga Y."/>
            <person name="Zwiers L.-H."/>
            <person name="Turgeon B."/>
            <person name="Goodwin S."/>
            <person name="Spatafora J."/>
            <person name="Crous P."/>
            <person name="Grigoriev I."/>
        </authorList>
    </citation>
    <scope>NUCLEOTIDE SEQUENCE</scope>
    <source>
        <strain evidence="1">ATCC 200398</strain>
    </source>
</reference>
<organism evidence="1 2">
    <name type="scientific">Lindgomyces ingoldianus</name>
    <dbReference type="NCBI Taxonomy" id="673940"/>
    <lineage>
        <taxon>Eukaryota</taxon>
        <taxon>Fungi</taxon>
        <taxon>Dikarya</taxon>
        <taxon>Ascomycota</taxon>
        <taxon>Pezizomycotina</taxon>
        <taxon>Dothideomycetes</taxon>
        <taxon>Pleosporomycetidae</taxon>
        <taxon>Pleosporales</taxon>
        <taxon>Lindgomycetaceae</taxon>
        <taxon>Lindgomyces</taxon>
    </lineage>
</organism>
<evidence type="ECO:0000313" key="2">
    <source>
        <dbReference type="Proteomes" id="UP000799755"/>
    </source>
</evidence>